<sequence length="120" mass="13520">FRGVPILLHPTQLHQDQALYARLLLDELRDACTRSGVSPLAFTVEHQFPGPMPCFLCWNHVHSCLAGSSLPLTRSLHSNFPASEIDNCYHRAAEGRARRSRSKIQSKVPGITERARLDIY</sequence>
<dbReference type="Proteomes" id="UP000327493">
    <property type="component" value="Chromosome 8"/>
</dbReference>
<dbReference type="AlphaFoldDB" id="A0A5J5DCK7"/>
<protein>
    <submittedName>
        <fullName evidence="1">Uncharacterized protein</fullName>
    </submittedName>
</protein>
<evidence type="ECO:0000313" key="1">
    <source>
        <dbReference type="EMBL" id="KAA8590635.1"/>
    </source>
</evidence>
<dbReference type="EMBL" id="VOFY01000008">
    <property type="protein sequence ID" value="KAA8590635.1"/>
    <property type="molecule type" value="Genomic_DNA"/>
</dbReference>
<proteinExistence type="predicted"/>
<accession>A0A5J5DCK7</accession>
<gene>
    <name evidence="1" type="ORF">FQN60_014569</name>
</gene>
<evidence type="ECO:0000313" key="2">
    <source>
        <dbReference type="Proteomes" id="UP000327493"/>
    </source>
</evidence>
<comment type="caution">
    <text evidence="1">The sequence shown here is derived from an EMBL/GenBank/DDBJ whole genome shotgun (WGS) entry which is preliminary data.</text>
</comment>
<name>A0A5J5DCK7_9PERO</name>
<organism evidence="1 2">
    <name type="scientific">Etheostoma spectabile</name>
    <name type="common">orangethroat darter</name>
    <dbReference type="NCBI Taxonomy" id="54343"/>
    <lineage>
        <taxon>Eukaryota</taxon>
        <taxon>Metazoa</taxon>
        <taxon>Chordata</taxon>
        <taxon>Craniata</taxon>
        <taxon>Vertebrata</taxon>
        <taxon>Euteleostomi</taxon>
        <taxon>Actinopterygii</taxon>
        <taxon>Neopterygii</taxon>
        <taxon>Teleostei</taxon>
        <taxon>Neoteleostei</taxon>
        <taxon>Acanthomorphata</taxon>
        <taxon>Eupercaria</taxon>
        <taxon>Perciformes</taxon>
        <taxon>Percoidei</taxon>
        <taxon>Percidae</taxon>
        <taxon>Etheostomatinae</taxon>
        <taxon>Etheostoma</taxon>
    </lineage>
</organism>
<reference evidence="1 2" key="1">
    <citation type="submission" date="2019-08" db="EMBL/GenBank/DDBJ databases">
        <title>A chromosome-level genome assembly, high-density linkage maps, and genome scans reveal the genomic architecture of hybrid incompatibilities underlying speciation via character displacement in darters (Percidae: Etheostominae).</title>
        <authorList>
            <person name="Moran R.L."/>
            <person name="Catchen J.M."/>
            <person name="Fuller R.C."/>
        </authorList>
    </citation>
    <scope>NUCLEOTIDE SEQUENCE [LARGE SCALE GENOMIC DNA]</scope>
    <source>
        <strain evidence="1">EspeVRDwgs_2016</strain>
        <tissue evidence="1">Muscle</tissue>
    </source>
</reference>
<feature type="non-terminal residue" evidence="1">
    <location>
        <position position="1"/>
    </location>
</feature>
<keyword evidence="2" id="KW-1185">Reference proteome</keyword>